<feature type="region of interest" description="Disordered" evidence="1">
    <location>
        <begin position="1"/>
        <end position="41"/>
    </location>
</feature>
<feature type="transmembrane region" description="Helical" evidence="2">
    <location>
        <begin position="187"/>
        <end position="209"/>
    </location>
</feature>
<evidence type="ECO:0000313" key="4">
    <source>
        <dbReference type="Proteomes" id="UP001152592"/>
    </source>
</evidence>
<dbReference type="EMBL" id="CAJVPD010000271">
    <property type="protein sequence ID" value="CAG8413600.1"/>
    <property type="molecule type" value="Genomic_DNA"/>
</dbReference>
<keyword evidence="2" id="KW-0812">Transmembrane</keyword>
<proteinExistence type="predicted"/>
<feature type="transmembrane region" description="Helical" evidence="2">
    <location>
        <begin position="50"/>
        <end position="75"/>
    </location>
</feature>
<comment type="caution">
    <text evidence="3">The sequence shown here is derived from an EMBL/GenBank/DDBJ whole genome shotgun (WGS) entry which is preliminary data.</text>
</comment>
<dbReference type="Proteomes" id="UP001152592">
    <property type="component" value="Unassembled WGS sequence"/>
</dbReference>
<gene>
    <name evidence="3" type="ORF">PSALAMII_LOCUS8959</name>
</gene>
<evidence type="ECO:0000313" key="3">
    <source>
        <dbReference type="EMBL" id="CAG8413600.1"/>
    </source>
</evidence>
<sequence>MNLLVNSNPTPADPTTGLGRHSADISSDSQRFGKDERKQPKHHERLQRSVFIVFLVPFYAAAALYAWVIICILTYRPIGGKYYGPDELYELPSYHQYLPDRYLEKLFTKSDRYLRAARIVQSLVSVLTIPLTSAVCSQAAVVYTQQKRGSNRPALRKSMAIADKGWTDIEILRKLFFGGWRKHKSSLLLIALLLNILGAAISPVQQLFLSYKTIKRMASKPTHLPPITQFTDLFPDIDAEWEMDWVKLRSALTSVVNDKAQTRLWSPGNATVTSDERLKSMTSDSNYSPSQTKSQNTFANFSTIVDPFWAQLPSNTNTGLLQMFAARLNSTAKWENNSADVLPADCHSSSDALYFHYEYANLINYDIEVCMPWNMSESPWKNQNSRQDMKTSASNPRREQAHFRRN</sequence>
<feature type="compositionally biased region" description="Basic and acidic residues" evidence="1">
    <location>
        <begin position="396"/>
        <end position="406"/>
    </location>
</feature>
<feature type="region of interest" description="Disordered" evidence="1">
    <location>
        <begin position="379"/>
        <end position="406"/>
    </location>
</feature>
<dbReference type="OrthoDB" id="4287734at2759"/>
<feature type="transmembrane region" description="Helical" evidence="2">
    <location>
        <begin position="119"/>
        <end position="143"/>
    </location>
</feature>
<name>A0A9W4JPR5_9EURO</name>
<accession>A0A9W4JPR5</accession>
<organism evidence="3 4">
    <name type="scientific">Penicillium salamii</name>
    <dbReference type="NCBI Taxonomy" id="1612424"/>
    <lineage>
        <taxon>Eukaryota</taxon>
        <taxon>Fungi</taxon>
        <taxon>Dikarya</taxon>
        <taxon>Ascomycota</taxon>
        <taxon>Pezizomycotina</taxon>
        <taxon>Eurotiomycetes</taxon>
        <taxon>Eurotiomycetidae</taxon>
        <taxon>Eurotiales</taxon>
        <taxon>Aspergillaceae</taxon>
        <taxon>Penicillium</taxon>
    </lineage>
</organism>
<feature type="compositionally biased region" description="Polar residues" evidence="1">
    <location>
        <begin position="379"/>
        <end position="395"/>
    </location>
</feature>
<keyword evidence="2" id="KW-1133">Transmembrane helix</keyword>
<evidence type="ECO:0000256" key="1">
    <source>
        <dbReference type="SAM" id="MobiDB-lite"/>
    </source>
</evidence>
<reference evidence="3" key="1">
    <citation type="submission" date="2021-07" db="EMBL/GenBank/DDBJ databases">
        <authorList>
            <person name="Branca A.L. A."/>
        </authorList>
    </citation>
    <scope>NUCLEOTIDE SEQUENCE</scope>
</reference>
<dbReference type="AlphaFoldDB" id="A0A9W4JPR5"/>
<keyword evidence="2" id="KW-0472">Membrane</keyword>
<feature type="compositionally biased region" description="Polar residues" evidence="1">
    <location>
        <begin position="1"/>
        <end position="10"/>
    </location>
</feature>
<protein>
    <submittedName>
        <fullName evidence="3">Uncharacterized protein</fullName>
    </submittedName>
</protein>
<evidence type="ECO:0000256" key="2">
    <source>
        <dbReference type="SAM" id="Phobius"/>
    </source>
</evidence>